<feature type="domain" description="DUF5983" evidence="1">
    <location>
        <begin position="271"/>
        <end position="379"/>
    </location>
</feature>
<dbReference type="AlphaFoldDB" id="A0A3G7U593"/>
<organism evidence="2 3">
    <name type="scientific">Pseudomonas synxantha</name>
    <dbReference type="NCBI Taxonomy" id="47883"/>
    <lineage>
        <taxon>Bacteria</taxon>
        <taxon>Pseudomonadati</taxon>
        <taxon>Pseudomonadota</taxon>
        <taxon>Gammaproteobacteria</taxon>
        <taxon>Pseudomonadales</taxon>
        <taxon>Pseudomonadaceae</taxon>
        <taxon>Pseudomonas</taxon>
    </lineage>
</organism>
<dbReference type="Proteomes" id="UP000268696">
    <property type="component" value="Chromosome"/>
</dbReference>
<protein>
    <recommendedName>
        <fullName evidence="1">DUF5983 domain-containing protein</fullName>
    </recommendedName>
</protein>
<dbReference type="RefSeq" id="WP_241194455.1">
    <property type="nucleotide sequence ID" value="NZ_CP027754.1"/>
</dbReference>
<dbReference type="Pfam" id="PF19419">
    <property type="entry name" value="DUF5983"/>
    <property type="match status" value="1"/>
</dbReference>
<evidence type="ECO:0000313" key="2">
    <source>
        <dbReference type="EMBL" id="AZE54533.1"/>
    </source>
</evidence>
<proteinExistence type="predicted"/>
<evidence type="ECO:0000259" key="1">
    <source>
        <dbReference type="Pfam" id="PF19419"/>
    </source>
</evidence>
<gene>
    <name evidence="2" type="ORF">C4K03_2378</name>
</gene>
<accession>A0A3G7U593</accession>
<evidence type="ECO:0000313" key="3">
    <source>
        <dbReference type="Proteomes" id="UP000268696"/>
    </source>
</evidence>
<sequence length="381" mass="42199">MTPTLSDSVLAELIDTYRRDAVAPQHFFQAWQQAVLLAGSAYFGNGKRDSVTAARDKWELHPNVPLIQSAIGAMSHGEQVFIAALVSVYDDQTGGRLLRRVGVNGSADFGLLDTRRRTLIANLIVTPPAGRCPSLYAHRRSPMPFNNHSLNPFLRGFNDLRIQRLLAVLYDAQAPLCHLPPHPSQQHLTDDQLARHPCLFNNQHALIVNSSAARAAHEDSYPCPGIVVQVIYGIFSHDQSPPMLVGDLYSETLAQERILQLTFETGHYSRCWEISSAHLPQVAWETLMSIPFPMGLLLEAFELPDSSAFGLKLIATPWTDRHLGRVEGCTTKQLRQQQLDAGLSEELVEVLHLAGQADVRILIFDPDAGCLSGLPVYDHQP</sequence>
<reference evidence="2 3" key="1">
    <citation type="submission" date="2018-03" db="EMBL/GenBank/DDBJ databases">
        <title>Diversity of phytobeneficial traits revealed by whole-genome analysis of worldwide-isolated phenazine-producing Pseudomonas spp.</title>
        <authorList>
            <person name="Biessy A."/>
            <person name="Novinscak A."/>
            <person name="Blom J."/>
            <person name="Leger G."/>
            <person name="Thomashow L.S."/>
            <person name="Cazorla F.M."/>
            <person name="Josic D."/>
            <person name="Filion M."/>
        </authorList>
    </citation>
    <scope>NUCLEOTIDE SEQUENCE [LARGE SCALE GENOMIC DNA]</scope>
    <source>
        <strain evidence="2 3">30B</strain>
    </source>
</reference>
<dbReference type="InterPro" id="IPR046025">
    <property type="entry name" value="DUF5983"/>
</dbReference>
<dbReference type="EMBL" id="CP027754">
    <property type="protein sequence ID" value="AZE54533.1"/>
    <property type="molecule type" value="Genomic_DNA"/>
</dbReference>
<name>A0A3G7U593_9PSED</name>